<evidence type="ECO:0000256" key="10">
    <source>
        <dbReference type="RuleBase" id="RU362115"/>
    </source>
</evidence>
<accession>A0A9P1CWM4</accession>
<keyword evidence="5" id="KW-0812">Transmembrane</keyword>
<evidence type="ECO:0000256" key="5">
    <source>
        <dbReference type="ARBA" id="ARBA00022692"/>
    </source>
</evidence>
<dbReference type="PANTHER" id="PTHR22936">
    <property type="entry name" value="RHOMBOID-RELATED"/>
    <property type="match status" value="1"/>
</dbReference>
<evidence type="ECO:0000313" key="12">
    <source>
        <dbReference type="EMBL" id="CAI3999013.1"/>
    </source>
</evidence>
<keyword evidence="8" id="KW-1133">Transmembrane helix</keyword>
<comment type="function">
    <text evidence="10">Serine protease involved in intramembrane proteolysis.</text>
</comment>
<dbReference type="GO" id="GO:0016020">
    <property type="term" value="C:membrane"/>
    <property type="evidence" value="ECO:0007669"/>
    <property type="project" value="UniProtKB-SubCell"/>
</dbReference>
<organism evidence="12">
    <name type="scientific">Cladocopium goreaui</name>
    <dbReference type="NCBI Taxonomy" id="2562237"/>
    <lineage>
        <taxon>Eukaryota</taxon>
        <taxon>Sar</taxon>
        <taxon>Alveolata</taxon>
        <taxon>Dinophyceae</taxon>
        <taxon>Suessiales</taxon>
        <taxon>Symbiodiniaceae</taxon>
        <taxon>Cladocopium</taxon>
    </lineage>
</organism>
<dbReference type="SUPFAM" id="SSF144091">
    <property type="entry name" value="Rhomboid-like"/>
    <property type="match status" value="1"/>
</dbReference>
<keyword evidence="6 10" id="KW-0378">Hydrolase</keyword>
<reference evidence="12" key="1">
    <citation type="submission" date="2022-10" db="EMBL/GenBank/DDBJ databases">
        <authorList>
            <person name="Chen Y."/>
            <person name="Dougan E. K."/>
            <person name="Chan C."/>
            <person name="Rhodes N."/>
            <person name="Thang M."/>
        </authorList>
    </citation>
    <scope>NUCLEOTIDE SEQUENCE</scope>
</reference>
<proteinExistence type="inferred from homology"/>
<dbReference type="EC" id="3.4.21.105" evidence="10"/>
<evidence type="ECO:0000259" key="11">
    <source>
        <dbReference type="Pfam" id="PF01694"/>
    </source>
</evidence>
<dbReference type="InterPro" id="IPR035952">
    <property type="entry name" value="Rhomboid-like_sf"/>
</dbReference>
<dbReference type="InterPro" id="IPR022764">
    <property type="entry name" value="Peptidase_S54_rhomboid_dom"/>
</dbReference>
<dbReference type="EMBL" id="CAMXCT010002569">
    <property type="protein sequence ID" value="CAI3999013.1"/>
    <property type="molecule type" value="Genomic_DNA"/>
</dbReference>
<dbReference type="InterPro" id="IPR002610">
    <property type="entry name" value="Peptidase_S54_rhomboid-like"/>
</dbReference>
<sequence>MASFLSALSELHDTLVASLSSCGLGLDGVEAKPELMRSVVMLPSAVAAVPFQESSAAVVQQVEIESRRGARQAAPPEGLQLFFPGFKWETALVKLSCAELAVYCFEHLLSAGTPTVCTLVQLGASWAPAICSGHVWRLVVPIFLHGNLGHVLTNVLFQMRLGFKVEESLGRWSFVSLYLLSGTFGNLVSAALQPAKVAVGASTSAMGVLGATVVRLLCEEQGPEKQAMLISSFLILVFINLSPHADLFGHLGGFLSGVCLSLCLKPSSSNSLRFWSVVPMLAAGGICGYELSVAPHAAQMAEIAQCPALWPGVS</sequence>
<evidence type="ECO:0000256" key="8">
    <source>
        <dbReference type="ARBA" id="ARBA00022989"/>
    </source>
</evidence>
<protein>
    <recommendedName>
        <fullName evidence="10">Rhomboid-like protease</fullName>
        <ecNumber evidence="10">3.4.21.105</ecNumber>
    </recommendedName>
</protein>
<evidence type="ECO:0000256" key="3">
    <source>
        <dbReference type="ARBA" id="ARBA00009045"/>
    </source>
</evidence>
<feature type="domain" description="Peptidase S54 rhomboid" evidence="11">
    <location>
        <begin position="133"/>
        <end position="264"/>
    </location>
</feature>
<evidence type="ECO:0000256" key="9">
    <source>
        <dbReference type="ARBA" id="ARBA00023136"/>
    </source>
</evidence>
<dbReference type="AlphaFoldDB" id="A0A9P1CWM4"/>
<dbReference type="GO" id="GO:0006508">
    <property type="term" value="P:proteolysis"/>
    <property type="evidence" value="ECO:0007669"/>
    <property type="project" value="UniProtKB-KW"/>
</dbReference>
<name>A0A9P1CWM4_9DINO</name>
<dbReference type="EMBL" id="CAMXCT030002569">
    <property type="protein sequence ID" value="CAL4786325.1"/>
    <property type="molecule type" value="Genomic_DNA"/>
</dbReference>
<dbReference type="OrthoDB" id="418595at2759"/>
<dbReference type="Proteomes" id="UP001152797">
    <property type="component" value="Unassembled WGS sequence"/>
</dbReference>
<evidence type="ECO:0000313" key="13">
    <source>
        <dbReference type="EMBL" id="CAL4786325.1"/>
    </source>
</evidence>
<evidence type="ECO:0000256" key="4">
    <source>
        <dbReference type="ARBA" id="ARBA00022670"/>
    </source>
</evidence>
<evidence type="ECO:0000256" key="6">
    <source>
        <dbReference type="ARBA" id="ARBA00022801"/>
    </source>
</evidence>
<reference evidence="13 14" key="2">
    <citation type="submission" date="2024-05" db="EMBL/GenBank/DDBJ databases">
        <authorList>
            <person name="Chen Y."/>
            <person name="Shah S."/>
            <person name="Dougan E. K."/>
            <person name="Thang M."/>
            <person name="Chan C."/>
        </authorList>
    </citation>
    <scope>NUCLEOTIDE SEQUENCE [LARGE SCALE GENOMIC DNA]</scope>
</reference>
<evidence type="ECO:0000313" key="14">
    <source>
        <dbReference type="Proteomes" id="UP001152797"/>
    </source>
</evidence>
<comment type="caution">
    <text evidence="12">The sequence shown here is derived from an EMBL/GenBank/DDBJ whole genome shotgun (WGS) entry which is preliminary data.</text>
</comment>
<keyword evidence="9" id="KW-0472">Membrane</keyword>
<keyword evidence="7 10" id="KW-0720">Serine protease</keyword>
<evidence type="ECO:0000256" key="7">
    <source>
        <dbReference type="ARBA" id="ARBA00022825"/>
    </source>
</evidence>
<dbReference type="Gene3D" id="1.20.1540.10">
    <property type="entry name" value="Rhomboid-like"/>
    <property type="match status" value="1"/>
</dbReference>
<comment type="subcellular location">
    <subcellularLocation>
        <location evidence="2 10">Membrane</location>
        <topology evidence="2 10">Multi-pass membrane protein</topology>
    </subcellularLocation>
</comment>
<dbReference type="PANTHER" id="PTHR22936:SF69">
    <property type="entry name" value="RHOMBOID-LIKE PROTEIN"/>
    <property type="match status" value="1"/>
</dbReference>
<dbReference type="GO" id="GO:0004252">
    <property type="term" value="F:serine-type endopeptidase activity"/>
    <property type="evidence" value="ECO:0007669"/>
    <property type="project" value="InterPro"/>
</dbReference>
<dbReference type="EMBL" id="CAMXCT020002569">
    <property type="protein sequence ID" value="CAL1152388.1"/>
    <property type="molecule type" value="Genomic_DNA"/>
</dbReference>
<evidence type="ECO:0000256" key="2">
    <source>
        <dbReference type="ARBA" id="ARBA00004141"/>
    </source>
</evidence>
<gene>
    <name evidence="12" type="ORF">C1SCF055_LOCUS25264</name>
</gene>
<comment type="catalytic activity">
    <reaction evidence="1 10">
        <text>Cleaves type-1 transmembrane domains using a catalytic dyad composed of serine and histidine that are contributed by different transmembrane domains.</text>
        <dbReference type="EC" id="3.4.21.105"/>
    </reaction>
</comment>
<comment type="similarity">
    <text evidence="3 10">Belongs to the peptidase S54 family.</text>
</comment>
<evidence type="ECO:0000256" key="1">
    <source>
        <dbReference type="ARBA" id="ARBA00000156"/>
    </source>
</evidence>
<keyword evidence="14" id="KW-1185">Reference proteome</keyword>
<keyword evidence="4 10" id="KW-0645">Protease</keyword>
<dbReference type="Pfam" id="PF01694">
    <property type="entry name" value="Rhomboid"/>
    <property type="match status" value="1"/>
</dbReference>